<sequence length="91" mass="9529">MAMAMAKLFITGLSTTITCSFAVVFKGAVMAVMLLLRLAAIGRPKALLAEMLAIFGLVALLSCRPSSRRARRVSGWSAAATRIAASKKAAT</sequence>
<dbReference type="Gramene" id="Os12t0238400-00">
    <property type="protein sequence ID" value="Os12t0238400-00"/>
    <property type="gene ID" value="Os12g0238400"/>
</dbReference>
<dbReference type="AlphaFoldDB" id="A0A0P0Y8J5"/>
<organism evidence="2 3">
    <name type="scientific">Oryza sativa subsp. japonica</name>
    <name type="common">Rice</name>
    <dbReference type="NCBI Taxonomy" id="39947"/>
    <lineage>
        <taxon>Eukaryota</taxon>
        <taxon>Viridiplantae</taxon>
        <taxon>Streptophyta</taxon>
        <taxon>Embryophyta</taxon>
        <taxon>Tracheophyta</taxon>
        <taxon>Spermatophyta</taxon>
        <taxon>Magnoliopsida</taxon>
        <taxon>Liliopsida</taxon>
        <taxon>Poales</taxon>
        <taxon>Poaceae</taxon>
        <taxon>BOP clade</taxon>
        <taxon>Oryzoideae</taxon>
        <taxon>Oryzeae</taxon>
        <taxon>Oryzinae</taxon>
        <taxon>Oryza</taxon>
        <taxon>Oryza sativa</taxon>
    </lineage>
</organism>
<evidence type="ECO:0000313" key="3">
    <source>
        <dbReference type="Proteomes" id="UP000059680"/>
    </source>
</evidence>
<dbReference type="EMBL" id="AP014968">
    <property type="protein sequence ID" value="BAT16488.1"/>
    <property type="molecule type" value="Genomic_DNA"/>
</dbReference>
<reference evidence="2 3" key="3">
    <citation type="journal article" date="2013" name="Rice">
        <title>Improvement of the Oryza sativa Nipponbare reference genome using next generation sequence and optical map data.</title>
        <authorList>
            <person name="Kawahara Y."/>
            <person name="de la Bastide M."/>
            <person name="Hamilton J.P."/>
            <person name="Kanamori H."/>
            <person name="McCombie W.R."/>
            <person name="Ouyang S."/>
            <person name="Schwartz D.C."/>
            <person name="Tanaka T."/>
            <person name="Wu J."/>
            <person name="Zhou S."/>
            <person name="Childs K.L."/>
            <person name="Davidson R.M."/>
            <person name="Lin H."/>
            <person name="Quesada-Ocampo L."/>
            <person name="Vaillancourt B."/>
            <person name="Sakai H."/>
            <person name="Lee S.S."/>
            <person name="Kim J."/>
            <person name="Numa H."/>
            <person name="Itoh T."/>
            <person name="Buell C.R."/>
            <person name="Matsumoto T."/>
        </authorList>
    </citation>
    <scope>NUCLEOTIDE SEQUENCE [LARGE SCALE GENOMIC DNA]</scope>
    <source>
        <strain evidence="3">cv. Nipponbare</strain>
    </source>
</reference>
<name>A0A0P0Y8J5_ORYSJ</name>
<evidence type="ECO:0000313" key="2">
    <source>
        <dbReference type="EMBL" id="BAT16488.1"/>
    </source>
</evidence>
<feature type="transmembrane region" description="Helical" evidence="1">
    <location>
        <begin position="46"/>
        <end position="63"/>
    </location>
</feature>
<reference evidence="2 3" key="2">
    <citation type="journal article" date="2013" name="Plant Cell Physiol.">
        <title>Rice Annotation Project Database (RAP-DB): an integrative and interactive database for rice genomics.</title>
        <authorList>
            <person name="Sakai H."/>
            <person name="Lee S.S."/>
            <person name="Tanaka T."/>
            <person name="Numa H."/>
            <person name="Kim J."/>
            <person name="Kawahara Y."/>
            <person name="Wakimoto H."/>
            <person name="Yang C.C."/>
            <person name="Iwamoto M."/>
            <person name="Abe T."/>
            <person name="Yamada Y."/>
            <person name="Muto A."/>
            <person name="Inokuchi H."/>
            <person name="Ikemura T."/>
            <person name="Matsumoto T."/>
            <person name="Sasaki T."/>
            <person name="Itoh T."/>
        </authorList>
    </citation>
    <scope>NUCLEOTIDE SEQUENCE [LARGE SCALE GENOMIC DNA]</scope>
    <source>
        <strain evidence="3">cv. Nipponbare</strain>
    </source>
</reference>
<accession>A0A0P0Y8J5</accession>
<keyword evidence="1" id="KW-0472">Membrane</keyword>
<proteinExistence type="predicted"/>
<gene>
    <name evidence="2" type="ordered locus">Os12g0238400</name>
    <name evidence="2" type="ORF">OSNPB_120238400</name>
</gene>
<protein>
    <submittedName>
        <fullName evidence="2">Os12g0238400 protein</fullName>
    </submittedName>
</protein>
<dbReference type="PaxDb" id="39947-A0A0P0Y8J5"/>
<keyword evidence="3" id="KW-1185">Reference proteome</keyword>
<dbReference type="Proteomes" id="UP000059680">
    <property type="component" value="Chromosome 12"/>
</dbReference>
<keyword evidence="1" id="KW-1133">Transmembrane helix</keyword>
<evidence type="ECO:0000256" key="1">
    <source>
        <dbReference type="SAM" id="Phobius"/>
    </source>
</evidence>
<dbReference type="InParanoid" id="A0A0P0Y8J5"/>
<reference evidence="3" key="1">
    <citation type="journal article" date="2005" name="Nature">
        <title>The map-based sequence of the rice genome.</title>
        <authorList>
            <consortium name="International rice genome sequencing project (IRGSP)"/>
            <person name="Matsumoto T."/>
            <person name="Wu J."/>
            <person name="Kanamori H."/>
            <person name="Katayose Y."/>
            <person name="Fujisawa M."/>
            <person name="Namiki N."/>
            <person name="Mizuno H."/>
            <person name="Yamamoto K."/>
            <person name="Antonio B.A."/>
            <person name="Baba T."/>
            <person name="Sakata K."/>
            <person name="Nagamura Y."/>
            <person name="Aoki H."/>
            <person name="Arikawa K."/>
            <person name="Arita K."/>
            <person name="Bito T."/>
            <person name="Chiden Y."/>
            <person name="Fujitsuka N."/>
            <person name="Fukunaka R."/>
            <person name="Hamada M."/>
            <person name="Harada C."/>
            <person name="Hayashi A."/>
            <person name="Hijishita S."/>
            <person name="Honda M."/>
            <person name="Hosokawa S."/>
            <person name="Ichikawa Y."/>
            <person name="Idonuma A."/>
            <person name="Iijima M."/>
            <person name="Ikeda M."/>
            <person name="Ikeno M."/>
            <person name="Ito K."/>
            <person name="Ito S."/>
            <person name="Ito T."/>
            <person name="Ito Y."/>
            <person name="Ito Y."/>
            <person name="Iwabuchi A."/>
            <person name="Kamiya K."/>
            <person name="Karasawa W."/>
            <person name="Kurita K."/>
            <person name="Katagiri S."/>
            <person name="Kikuta A."/>
            <person name="Kobayashi H."/>
            <person name="Kobayashi N."/>
            <person name="Machita K."/>
            <person name="Maehara T."/>
            <person name="Masukawa M."/>
            <person name="Mizubayashi T."/>
            <person name="Mukai Y."/>
            <person name="Nagasaki H."/>
            <person name="Nagata Y."/>
            <person name="Naito S."/>
            <person name="Nakashima M."/>
            <person name="Nakama Y."/>
            <person name="Nakamichi Y."/>
            <person name="Nakamura M."/>
            <person name="Meguro A."/>
            <person name="Negishi M."/>
            <person name="Ohta I."/>
            <person name="Ohta T."/>
            <person name="Okamoto M."/>
            <person name="Ono N."/>
            <person name="Saji S."/>
            <person name="Sakaguchi M."/>
            <person name="Sakai K."/>
            <person name="Shibata M."/>
            <person name="Shimokawa T."/>
            <person name="Song J."/>
            <person name="Takazaki Y."/>
            <person name="Terasawa K."/>
            <person name="Tsugane M."/>
            <person name="Tsuji K."/>
            <person name="Ueda S."/>
            <person name="Waki K."/>
            <person name="Yamagata H."/>
            <person name="Yamamoto M."/>
            <person name="Yamamoto S."/>
            <person name="Yamane H."/>
            <person name="Yoshiki S."/>
            <person name="Yoshihara R."/>
            <person name="Yukawa K."/>
            <person name="Zhong H."/>
            <person name="Yano M."/>
            <person name="Yuan Q."/>
            <person name="Ouyang S."/>
            <person name="Liu J."/>
            <person name="Jones K.M."/>
            <person name="Gansberger K."/>
            <person name="Moffat K."/>
            <person name="Hill J."/>
            <person name="Bera J."/>
            <person name="Fadrosh D."/>
            <person name="Jin S."/>
            <person name="Johri S."/>
            <person name="Kim M."/>
            <person name="Overton L."/>
            <person name="Reardon M."/>
            <person name="Tsitrin T."/>
            <person name="Vuong H."/>
            <person name="Weaver B."/>
            <person name="Ciecko A."/>
            <person name="Tallon L."/>
            <person name="Jackson J."/>
            <person name="Pai G."/>
            <person name="Aken S.V."/>
            <person name="Utterback T."/>
            <person name="Reidmuller S."/>
            <person name="Feldblyum T."/>
            <person name="Hsiao J."/>
            <person name="Zismann V."/>
            <person name="Iobst S."/>
            <person name="de Vazeille A.R."/>
            <person name="Buell C.R."/>
            <person name="Ying K."/>
            <person name="Li Y."/>
            <person name="Lu T."/>
            <person name="Huang Y."/>
            <person name="Zhao Q."/>
            <person name="Feng Q."/>
            <person name="Zhang L."/>
            <person name="Zhu J."/>
            <person name="Weng Q."/>
            <person name="Mu J."/>
            <person name="Lu Y."/>
            <person name="Fan D."/>
            <person name="Liu Y."/>
            <person name="Guan J."/>
            <person name="Zhang Y."/>
            <person name="Yu S."/>
            <person name="Liu X."/>
            <person name="Zhang Y."/>
            <person name="Hong G."/>
            <person name="Han B."/>
            <person name="Choisne N."/>
            <person name="Demange N."/>
            <person name="Orjeda G."/>
            <person name="Samain S."/>
            <person name="Cattolico L."/>
            <person name="Pelletier E."/>
            <person name="Couloux A."/>
            <person name="Segurens B."/>
            <person name="Wincker P."/>
            <person name="D'Hont A."/>
            <person name="Scarpelli C."/>
            <person name="Weissenbach J."/>
            <person name="Salanoubat M."/>
            <person name="Quetier F."/>
            <person name="Yu Y."/>
            <person name="Kim H.R."/>
            <person name="Rambo T."/>
            <person name="Currie J."/>
            <person name="Collura K."/>
            <person name="Luo M."/>
            <person name="Yang T."/>
            <person name="Ammiraju J.S.S."/>
            <person name="Engler F."/>
            <person name="Soderlund C."/>
            <person name="Wing R.A."/>
            <person name="Palmer L.E."/>
            <person name="de la Bastide M."/>
            <person name="Spiegel L."/>
            <person name="Nascimento L."/>
            <person name="Zutavern T."/>
            <person name="O'Shaughnessy A."/>
            <person name="Dike S."/>
            <person name="Dedhia N."/>
            <person name="Preston R."/>
            <person name="Balija V."/>
            <person name="McCombie W.R."/>
            <person name="Chow T."/>
            <person name="Chen H."/>
            <person name="Chung M."/>
            <person name="Chen C."/>
            <person name="Shaw J."/>
            <person name="Wu H."/>
            <person name="Hsiao K."/>
            <person name="Chao Y."/>
            <person name="Chu M."/>
            <person name="Cheng C."/>
            <person name="Hour A."/>
            <person name="Lee P."/>
            <person name="Lin S."/>
            <person name="Lin Y."/>
            <person name="Liou J."/>
            <person name="Liu S."/>
            <person name="Hsing Y."/>
            <person name="Raghuvanshi S."/>
            <person name="Mohanty A."/>
            <person name="Bharti A.K."/>
            <person name="Gaur A."/>
            <person name="Gupta V."/>
            <person name="Kumar D."/>
            <person name="Ravi V."/>
            <person name="Vij S."/>
            <person name="Kapur A."/>
            <person name="Khurana P."/>
            <person name="Khurana P."/>
            <person name="Khurana J.P."/>
            <person name="Tyagi A.K."/>
            <person name="Gaikwad K."/>
            <person name="Singh A."/>
            <person name="Dalal V."/>
            <person name="Srivastava S."/>
            <person name="Dixit A."/>
            <person name="Pal A.K."/>
            <person name="Ghazi I.A."/>
            <person name="Yadav M."/>
            <person name="Pandit A."/>
            <person name="Bhargava A."/>
            <person name="Sureshbabu K."/>
            <person name="Batra K."/>
            <person name="Sharma T.R."/>
            <person name="Mohapatra T."/>
            <person name="Singh N.K."/>
            <person name="Messing J."/>
            <person name="Nelson A.B."/>
            <person name="Fuks G."/>
            <person name="Kavchok S."/>
            <person name="Keizer G."/>
            <person name="Linton E."/>
            <person name="Llaca V."/>
            <person name="Song R."/>
            <person name="Tanyolac B."/>
            <person name="Young S."/>
            <person name="Ho-Il K."/>
            <person name="Hahn J.H."/>
            <person name="Sangsakoo G."/>
            <person name="Vanavichit A."/>
            <person name="de Mattos Luiz.A.T."/>
            <person name="Zimmer P.D."/>
            <person name="Malone G."/>
            <person name="Dellagostin O."/>
            <person name="de Oliveira A.C."/>
            <person name="Bevan M."/>
            <person name="Bancroft I."/>
            <person name="Minx P."/>
            <person name="Cordum H."/>
            <person name="Wilson R."/>
            <person name="Cheng Z."/>
            <person name="Jin W."/>
            <person name="Jiang J."/>
            <person name="Leong S.A."/>
            <person name="Iwama H."/>
            <person name="Gojobori T."/>
            <person name="Itoh T."/>
            <person name="Niimura Y."/>
            <person name="Fujii Y."/>
            <person name="Habara T."/>
            <person name="Sakai H."/>
            <person name="Sato Y."/>
            <person name="Wilson G."/>
            <person name="Kumar K."/>
            <person name="McCouch S."/>
            <person name="Juretic N."/>
            <person name="Hoen D."/>
            <person name="Wright S."/>
            <person name="Bruskiewich R."/>
            <person name="Bureau T."/>
            <person name="Miyao A."/>
            <person name="Hirochika H."/>
            <person name="Nishikawa T."/>
            <person name="Kadowaki K."/>
            <person name="Sugiura M."/>
            <person name="Burr B."/>
            <person name="Sasaki T."/>
        </authorList>
    </citation>
    <scope>NUCLEOTIDE SEQUENCE [LARGE SCALE GENOMIC DNA]</scope>
    <source>
        <strain evidence="3">cv. Nipponbare</strain>
    </source>
</reference>
<keyword evidence="1" id="KW-0812">Transmembrane</keyword>